<name>A0ABN3GCA8_9PSEU</name>
<dbReference type="Pfam" id="PF19844">
    <property type="entry name" value="DUF6319"/>
    <property type="match status" value="1"/>
</dbReference>
<feature type="compositionally biased region" description="Polar residues" evidence="1">
    <location>
        <begin position="182"/>
        <end position="198"/>
    </location>
</feature>
<organism evidence="2 3">
    <name type="scientific">Saccharopolyspora halophila</name>
    <dbReference type="NCBI Taxonomy" id="405551"/>
    <lineage>
        <taxon>Bacteria</taxon>
        <taxon>Bacillati</taxon>
        <taxon>Actinomycetota</taxon>
        <taxon>Actinomycetes</taxon>
        <taxon>Pseudonocardiales</taxon>
        <taxon>Pseudonocardiaceae</taxon>
        <taxon>Saccharopolyspora</taxon>
    </lineage>
</organism>
<keyword evidence="3" id="KW-1185">Reference proteome</keyword>
<evidence type="ECO:0000256" key="1">
    <source>
        <dbReference type="SAM" id="MobiDB-lite"/>
    </source>
</evidence>
<dbReference type="InterPro" id="IPR046282">
    <property type="entry name" value="DUF6319"/>
</dbReference>
<evidence type="ECO:0000313" key="3">
    <source>
        <dbReference type="Proteomes" id="UP001501218"/>
    </source>
</evidence>
<accession>A0ABN3GCA8</accession>
<feature type="region of interest" description="Disordered" evidence="1">
    <location>
        <begin position="72"/>
        <end position="203"/>
    </location>
</feature>
<dbReference type="RefSeq" id="WP_344131222.1">
    <property type="nucleotide sequence ID" value="NZ_BAAARA010000008.1"/>
</dbReference>
<reference evidence="3" key="1">
    <citation type="journal article" date="2019" name="Int. J. Syst. Evol. Microbiol.">
        <title>The Global Catalogue of Microorganisms (GCM) 10K type strain sequencing project: providing services to taxonomists for standard genome sequencing and annotation.</title>
        <authorList>
            <consortium name="The Broad Institute Genomics Platform"/>
            <consortium name="The Broad Institute Genome Sequencing Center for Infectious Disease"/>
            <person name="Wu L."/>
            <person name="Ma J."/>
        </authorList>
    </citation>
    <scope>NUCLEOTIDE SEQUENCE [LARGE SCALE GENOMIC DNA]</scope>
    <source>
        <strain evidence="3">JCM 16221</strain>
    </source>
</reference>
<gene>
    <name evidence="2" type="ORF">GCM10009854_27340</name>
</gene>
<sequence>MSPLSSDDLHAIREELNAGTTPVVWFTGSAVGVPEGRSGKVIALNEPAEGDFIQVRPASSKDVLSFSVAELTRVKPARKKSAPDPAPAKASTKARADKPAPEAAKPASGAASAPSTVPAAKSQTAAAAKSQTAAAAKSQSAAAAKSQTETTAKPASKPASKPSEAGATRSKSRQSKPAVNGATVTLTADSDGQWSVEVSTPRKRVVKPTQVSANAVQQAARLLHEDVSAAVEPVIEAAREQHRARVEALRAELEAAQAALEELDD</sequence>
<dbReference type="Proteomes" id="UP001501218">
    <property type="component" value="Unassembled WGS sequence"/>
</dbReference>
<feature type="compositionally biased region" description="Low complexity" evidence="1">
    <location>
        <begin position="101"/>
        <end position="163"/>
    </location>
</feature>
<evidence type="ECO:0000313" key="2">
    <source>
        <dbReference type="EMBL" id="GAA2348529.1"/>
    </source>
</evidence>
<comment type="caution">
    <text evidence="2">The sequence shown here is derived from an EMBL/GenBank/DDBJ whole genome shotgun (WGS) entry which is preliminary data.</text>
</comment>
<proteinExistence type="predicted"/>
<protein>
    <recommendedName>
        <fullName evidence="4">Cell wall anchor protein</fullName>
    </recommendedName>
</protein>
<dbReference type="EMBL" id="BAAARA010000008">
    <property type="protein sequence ID" value="GAA2348529.1"/>
    <property type="molecule type" value="Genomic_DNA"/>
</dbReference>
<evidence type="ECO:0008006" key="4">
    <source>
        <dbReference type="Google" id="ProtNLM"/>
    </source>
</evidence>